<dbReference type="CDD" id="cd11065">
    <property type="entry name" value="CYP64-like"/>
    <property type="match status" value="1"/>
</dbReference>
<accession>A0A5C2SCV1</accession>
<dbReference type="PRINTS" id="PR00463">
    <property type="entry name" value="EP450I"/>
</dbReference>
<evidence type="ECO:0000256" key="3">
    <source>
        <dbReference type="ARBA" id="ARBA00005179"/>
    </source>
</evidence>
<sequence length="532" mass="60201">MDRNDLSISFNTLAYVALALGLFVYFHSLASWRARSRGQPLPPGPPSLPLVGNVFNVPNSQPHVGYRELSAKYGDIMHFQVLGRHIVVLGSSDVIFEYLDKRSANTSDRKVTPMLELVGADIIFAFFSYGQWWRRHRRVFWQHFNPTASAAFNPVQRTVAHRFLYKILINPSEYVKHVRYSFAASMMKIIYDNDIEAEIEEQMIRLDVTQEGVSQGLVPGKYLVDIFPFIRHLPSYFLGPELRVKSREWQDAATDLKNIPYKRVLDEMAQNPDIEHRSIISQLLARISHYRGTDSYAEEEDIVKNTGAIAFEAGGDTMYSSLQTTFLAMSLNPEVLKKAQAELDAVVGPNRLPDWEDQASLPYVTAIVKETLRWQNVLPLSVPHCTTADDELHGYFIPAGTILIANTWACMHDPQVYEDPDVYRPERFLKDGQLDPTVRDPFNYAFGYGRRICPGRHFAEASLFINTASLLHVFDITPPLDDTGKPIKIEPAMTDGIICYPVDSRCTIKPRSAQAEALILGARADAFAENVQ</sequence>
<evidence type="ECO:0000256" key="15">
    <source>
        <dbReference type="SAM" id="Phobius"/>
    </source>
</evidence>
<evidence type="ECO:0000256" key="1">
    <source>
        <dbReference type="ARBA" id="ARBA00001971"/>
    </source>
</evidence>
<keyword evidence="11 14" id="KW-0503">Monooxygenase</keyword>
<evidence type="ECO:0000256" key="2">
    <source>
        <dbReference type="ARBA" id="ARBA00004167"/>
    </source>
</evidence>
<dbReference type="STRING" id="1328759.A0A5C2SCV1"/>
<dbReference type="GO" id="GO:0020037">
    <property type="term" value="F:heme binding"/>
    <property type="evidence" value="ECO:0007669"/>
    <property type="project" value="InterPro"/>
</dbReference>
<keyword evidence="6 15" id="KW-0812">Transmembrane</keyword>
<evidence type="ECO:0000313" key="17">
    <source>
        <dbReference type="Proteomes" id="UP000313359"/>
    </source>
</evidence>
<dbReference type="GO" id="GO:0016020">
    <property type="term" value="C:membrane"/>
    <property type="evidence" value="ECO:0007669"/>
    <property type="project" value="UniProtKB-SubCell"/>
</dbReference>
<dbReference type="InterPro" id="IPR017972">
    <property type="entry name" value="Cyt_P450_CS"/>
</dbReference>
<keyword evidence="9 14" id="KW-0560">Oxidoreductase</keyword>
<dbReference type="InterPro" id="IPR036396">
    <property type="entry name" value="Cyt_P450_sf"/>
</dbReference>
<name>A0A5C2SCV1_9APHY</name>
<protein>
    <submittedName>
        <fullName evidence="16">Cytochrome P450</fullName>
    </submittedName>
</protein>
<keyword evidence="5 13" id="KW-0349">Heme</keyword>
<dbReference type="PROSITE" id="PS00086">
    <property type="entry name" value="CYTOCHROME_P450"/>
    <property type="match status" value="1"/>
</dbReference>
<dbReference type="InterPro" id="IPR001128">
    <property type="entry name" value="Cyt_P450"/>
</dbReference>
<dbReference type="OrthoDB" id="2789670at2759"/>
<dbReference type="GO" id="GO:0005506">
    <property type="term" value="F:iron ion binding"/>
    <property type="evidence" value="ECO:0007669"/>
    <property type="project" value="InterPro"/>
</dbReference>
<dbReference type="PANTHER" id="PTHR46300">
    <property type="entry name" value="P450, PUTATIVE (EUROFUNG)-RELATED-RELATED"/>
    <property type="match status" value="1"/>
</dbReference>
<comment type="cofactor">
    <cofactor evidence="1 13">
        <name>heme</name>
        <dbReference type="ChEBI" id="CHEBI:30413"/>
    </cofactor>
</comment>
<evidence type="ECO:0000256" key="5">
    <source>
        <dbReference type="ARBA" id="ARBA00022617"/>
    </source>
</evidence>
<dbReference type="SUPFAM" id="SSF48264">
    <property type="entry name" value="Cytochrome P450"/>
    <property type="match status" value="1"/>
</dbReference>
<proteinExistence type="inferred from homology"/>
<evidence type="ECO:0000256" key="14">
    <source>
        <dbReference type="RuleBase" id="RU000461"/>
    </source>
</evidence>
<dbReference type="GO" id="GO:0016705">
    <property type="term" value="F:oxidoreductase activity, acting on paired donors, with incorporation or reduction of molecular oxygen"/>
    <property type="evidence" value="ECO:0007669"/>
    <property type="project" value="InterPro"/>
</dbReference>
<dbReference type="Proteomes" id="UP000313359">
    <property type="component" value="Unassembled WGS sequence"/>
</dbReference>
<dbReference type="InterPro" id="IPR050364">
    <property type="entry name" value="Cytochrome_P450_fung"/>
</dbReference>
<organism evidence="16 17">
    <name type="scientific">Lentinus tigrinus ALCF2SS1-6</name>
    <dbReference type="NCBI Taxonomy" id="1328759"/>
    <lineage>
        <taxon>Eukaryota</taxon>
        <taxon>Fungi</taxon>
        <taxon>Dikarya</taxon>
        <taxon>Basidiomycota</taxon>
        <taxon>Agaricomycotina</taxon>
        <taxon>Agaricomycetes</taxon>
        <taxon>Polyporales</taxon>
        <taxon>Polyporaceae</taxon>
        <taxon>Lentinus</taxon>
    </lineage>
</organism>
<evidence type="ECO:0000256" key="6">
    <source>
        <dbReference type="ARBA" id="ARBA00022692"/>
    </source>
</evidence>
<evidence type="ECO:0000256" key="7">
    <source>
        <dbReference type="ARBA" id="ARBA00022723"/>
    </source>
</evidence>
<comment type="subcellular location">
    <subcellularLocation>
        <location evidence="2">Membrane</location>
        <topology evidence="2">Single-pass membrane protein</topology>
    </subcellularLocation>
</comment>
<evidence type="ECO:0000256" key="13">
    <source>
        <dbReference type="PIRSR" id="PIRSR602401-1"/>
    </source>
</evidence>
<reference evidence="16" key="1">
    <citation type="journal article" date="2018" name="Genome Biol. Evol.">
        <title>Genomics and development of Lentinus tigrinus, a white-rot wood-decaying mushroom with dimorphic fruiting bodies.</title>
        <authorList>
            <person name="Wu B."/>
            <person name="Xu Z."/>
            <person name="Knudson A."/>
            <person name="Carlson A."/>
            <person name="Chen N."/>
            <person name="Kovaka S."/>
            <person name="LaButti K."/>
            <person name="Lipzen A."/>
            <person name="Pennachio C."/>
            <person name="Riley R."/>
            <person name="Schakwitz W."/>
            <person name="Umezawa K."/>
            <person name="Ohm R.A."/>
            <person name="Grigoriev I.V."/>
            <person name="Nagy L.G."/>
            <person name="Gibbons J."/>
            <person name="Hibbett D."/>
        </authorList>
    </citation>
    <scope>NUCLEOTIDE SEQUENCE [LARGE SCALE GENOMIC DNA]</scope>
    <source>
        <strain evidence="16">ALCF2SS1-6</strain>
    </source>
</reference>
<dbReference type="GO" id="GO:0004497">
    <property type="term" value="F:monooxygenase activity"/>
    <property type="evidence" value="ECO:0007669"/>
    <property type="project" value="UniProtKB-KW"/>
</dbReference>
<evidence type="ECO:0000256" key="10">
    <source>
        <dbReference type="ARBA" id="ARBA00023004"/>
    </source>
</evidence>
<dbReference type="AlphaFoldDB" id="A0A5C2SCV1"/>
<keyword evidence="10 13" id="KW-0408">Iron</keyword>
<dbReference type="PANTHER" id="PTHR46300:SF7">
    <property type="entry name" value="P450, PUTATIVE (EUROFUNG)-RELATED"/>
    <property type="match status" value="1"/>
</dbReference>
<evidence type="ECO:0000256" key="4">
    <source>
        <dbReference type="ARBA" id="ARBA00010617"/>
    </source>
</evidence>
<evidence type="ECO:0000256" key="11">
    <source>
        <dbReference type="ARBA" id="ARBA00023033"/>
    </source>
</evidence>
<feature type="transmembrane region" description="Helical" evidence="15">
    <location>
        <begin position="12"/>
        <end position="32"/>
    </location>
</feature>
<keyword evidence="12 15" id="KW-0472">Membrane</keyword>
<evidence type="ECO:0000256" key="9">
    <source>
        <dbReference type="ARBA" id="ARBA00023002"/>
    </source>
</evidence>
<evidence type="ECO:0000256" key="8">
    <source>
        <dbReference type="ARBA" id="ARBA00022989"/>
    </source>
</evidence>
<dbReference type="PRINTS" id="PR00385">
    <property type="entry name" value="P450"/>
</dbReference>
<gene>
    <name evidence="16" type="ORF">L227DRAFT_55340</name>
</gene>
<dbReference type="InterPro" id="IPR002401">
    <property type="entry name" value="Cyt_P450_E_grp-I"/>
</dbReference>
<evidence type="ECO:0000313" key="16">
    <source>
        <dbReference type="EMBL" id="RPD61612.1"/>
    </source>
</evidence>
<keyword evidence="8 15" id="KW-1133">Transmembrane helix</keyword>
<comment type="pathway">
    <text evidence="3">Secondary metabolite biosynthesis.</text>
</comment>
<keyword evidence="17" id="KW-1185">Reference proteome</keyword>
<evidence type="ECO:0000256" key="12">
    <source>
        <dbReference type="ARBA" id="ARBA00023136"/>
    </source>
</evidence>
<dbReference type="EMBL" id="ML122261">
    <property type="protein sequence ID" value="RPD61612.1"/>
    <property type="molecule type" value="Genomic_DNA"/>
</dbReference>
<dbReference type="Pfam" id="PF00067">
    <property type="entry name" value="p450"/>
    <property type="match status" value="1"/>
</dbReference>
<comment type="similarity">
    <text evidence="4 14">Belongs to the cytochrome P450 family.</text>
</comment>
<keyword evidence="7 13" id="KW-0479">Metal-binding</keyword>
<dbReference type="Gene3D" id="1.10.630.10">
    <property type="entry name" value="Cytochrome P450"/>
    <property type="match status" value="1"/>
</dbReference>
<feature type="binding site" description="axial binding residue" evidence="13">
    <location>
        <position position="453"/>
    </location>
    <ligand>
        <name>heme</name>
        <dbReference type="ChEBI" id="CHEBI:30413"/>
    </ligand>
    <ligandPart>
        <name>Fe</name>
        <dbReference type="ChEBI" id="CHEBI:18248"/>
    </ligandPart>
</feature>